<dbReference type="CDD" id="cd07731">
    <property type="entry name" value="ComA-like_MBL-fold"/>
    <property type="match status" value="1"/>
</dbReference>
<evidence type="ECO:0000259" key="7">
    <source>
        <dbReference type="SMART" id="SM00849"/>
    </source>
</evidence>
<dbReference type="NCBIfam" id="TIGR00361">
    <property type="entry name" value="ComEC_Rec2"/>
    <property type="match status" value="1"/>
</dbReference>
<comment type="subcellular location">
    <subcellularLocation>
        <location evidence="1">Cell membrane</location>
        <topology evidence="1">Multi-pass membrane protein</topology>
    </subcellularLocation>
</comment>
<evidence type="ECO:0000313" key="9">
    <source>
        <dbReference type="Proteomes" id="UP000318758"/>
    </source>
</evidence>
<protein>
    <submittedName>
        <fullName evidence="8">DNA internalization-related competence protein ComEC/Rec2</fullName>
    </submittedName>
</protein>
<evidence type="ECO:0000256" key="6">
    <source>
        <dbReference type="SAM" id="Phobius"/>
    </source>
</evidence>
<dbReference type="Gene3D" id="3.60.15.10">
    <property type="entry name" value="Ribonuclease Z/Hydroxyacylglutathione hydrolase-like"/>
    <property type="match status" value="1"/>
</dbReference>
<feature type="transmembrane region" description="Helical" evidence="6">
    <location>
        <begin position="305"/>
        <end position="338"/>
    </location>
</feature>
<feature type="transmembrane region" description="Helical" evidence="6">
    <location>
        <begin position="480"/>
        <end position="497"/>
    </location>
</feature>
<dbReference type="RefSeq" id="WP_033539599.1">
    <property type="nucleotide sequence ID" value="NZ_CP041153.1"/>
</dbReference>
<dbReference type="InterPro" id="IPR035681">
    <property type="entry name" value="ComA-like_MBL"/>
</dbReference>
<feature type="transmembrane region" description="Helical" evidence="6">
    <location>
        <begin position="220"/>
        <end position="244"/>
    </location>
</feature>
<evidence type="ECO:0000256" key="1">
    <source>
        <dbReference type="ARBA" id="ARBA00004651"/>
    </source>
</evidence>
<feature type="transmembrane region" description="Helical" evidence="6">
    <location>
        <begin position="395"/>
        <end position="417"/>
    </location>
</feature>
<organism evidence="8 9">
    <name type="scientific">Shewanella marisflavi</name>
    <dbReference type="NCBI Taxonomy" id="260364"/>
    <lineage>
        <taxon>Bacteria</taxon>
        <taxon>Pseudomonadati</taxon>
        <taxon>Pseudomonadota</taxon>
        <taxon>Gammaproteobacteria</taxon>
        <taxon>Alteromonadales</taxon>
        <taxon>Shewanellaceae</taxon>
        <taxon>Shewanella</taxon>
    </lineage>
</organism>
<gene>
    <name evidence="8" type="ORF">FGA12_10985</name>
</gene>
<dbReference type="PANTHER" id="PTHR30619">
    <property type="entry name" value="DNA INTERNALIZATION/COMPETENCE PROTEIN COMEC/REC2"/>
    <property type="match status" value="1"/>
</dbReference>
<dbReference type="NCBIfam" id="TIGR00360">
    <property type="entry name" value="ComEC_N-term"/>
    <property type="match status" value="1"/>
</dbReference>
<dbReference type="PANTHER" id="PTHR30619:SF1">
    <property type="entry name" value="RECOMBINATION PROTEIN 2"/>
    <property type="match status" value="1"/>
</dbReference>
<feature type="domain" description="Metallo-beta-lactamase" evidence="7">
    <location>
        <begin position="516"/>
        <end position="694"/>
    </location>
</feature>
<keyword evidence="2" id="KW-1003">Cell membrane</keyword>
<dbReference type="EMBL" id="CP041153">
    <property type="protein sequence ID" value="QDF75636.1"/>
    <property type="molecule type" value="Genomic_DNA"/>
</dbReference>
<keyword evidence="3 6" id="KW-0812">Transmembrane</keyword>
<keyword evidence="4 6" id="KW-1133">Transmembrane helix</keyword>
<evidence type="ECO:0000256" key="4">
    <source>
        <dbReference type="ARBA" id="ARBA00022989"/>
    </source>
</evidence>
<feature type="transmembrane region" description="Helical" evidence="6">
    <location>
        <begin position="282"/>
        <end position="299"/>
    </location>
</feature>
<dbReference type="InterPro" id="IPR052159">
    <property type="entry name" value="Competence_DNA_uptake"/>
</dbReference>
<dbReference type="Proteomes" id="UP000318758">
    <property type="component" value="Chromosome"/>
</dbReference>
<dbReference type="InterPro" id="IPR036866">
    <property type="entry name" value="RibonucZ/Hydroxyglut_hydro"/>
</dbReference>
<evidence type="ECO:0000256" key="5">
    <source>
        <dbReference type="ARBA" id="ARBA00023136"/>
    </source>
</evidence>
<dbReference type="SMART" id="SM00849">
    <property type="entry name" value="Lactamase_B"/>
    <property type="match status" value="1"/>
</dbReference>
<feature type="transmembrane region" description="Helical" evidence="6">
    <location>
        <begin position="367"/>
        <end position="389"/>
    </location>
</feature>
<dbReference type="Pfam" id="PF00753">
    <property type="entry name" value="Lactamase_B"/>
    <property type="match status" value="1"/>
</dbReference>
<dbReference type="InterPro" id="IPR025405">
    <property type="entry name" value="DUF4131"/>
</dbReference>
<keyword evidence="5 6" id="KW-0472">Membrane</keyword>
<feature type="transmembrane region" description="Helical" evidence="6">
    <location>
        <begin position="43"/>
        <end position="64"/>
    </location>
</feature>
<feature type="transmembrane region" description="Helical" evidence="6">
    <location>
        <begin position="12"/>
        <end position="37"/>
    </location>
</feature>
<evidence type="ECO:0000313" key="8">
    <source>
        <dbReference type="EMBL" id="QDF75636.1"/>
    </source>
</evidence>
<feature type="transmembrane region" description="Helical" evidence="6">
    <location>
        <begin position="256"/>
        <end position="275"/>
    </location>
</feature>
<sequence>MNRFMFGYCATLISALLWPSLLTYSLACIALLLAFIMLKWSKLLAGSLLALAWMSLFCHQLLLLTPDNTSKRPSVRGEIISLVYRNGDWINLDIRLLSDYPINFPSKYLRLRWQTEQKVAIGEVWQFTLAPKSITSVLNQGGFNQQAFLLSKHIIGKGNVQSARRLSESKGVRAHLITQLQQAVTGKDNGDLIRALMLGDKQGITKEHWQGLRQTGTGHLVTISGLHLSVLALWVMGLSGYLLARQRPSIGLSNRQFSALLALCCCMLFAYLAGLGLPTQRALIMLFMVIVLGLLKRYASVFERLLWALFVVLLLDPVSILSAGLWLSFGALALILYMTQRIPSVPKNMSLSGHIRQRISALWQIQWRLSIMLGLLQALLFGGFAPYGVLYNLVFVPWFSLVVIPLTFVSMMCWALAERLGLSLSLPLSLLDWAIAPLTSSFNLLPSLPLHWLPAASALLAGMLFLWAAFAVWRYGSNRWRWLSLPLILPLCLYWLVPPRLIENKHWQLHLLDVGQGLSLVIEKQNRAFIYDTGAAFGDHFSYAERVIVPFLQYKGISDVDYLVLSHGDNDHAGGAQFLQTQFPKMSLITDLPYRGAIDCRPKQIAWQGLNVQILGPTQPVAGNNGSCVMRIGDGTHHVLLPGDIELEGEQALLGISLLDSDILIAPHHGSNTSSSQAFISAVQPKVVLYAAGFNNRYGFPKPHVVSRYAGAQAKQYSVSDNGQLTISLDESGIRVRGYRRDLAPFWYNQRFEFGEFANPE</sequence>
<feature type="transmembrane region" description="Helical" evidence="6">
    <location>
        <begin position="424"/>
        <end position="445"/>
    </location>
</feature>
<feature type="transmembrane region" description="Helical" evidence="6">
    <location>
        <begin position="451"/>
        <end position="473"/>
    </location>
</feature>
<dbReference type="SUPFAM" id="SSF56281">
    <property type="entry name" value="Metallo-hydrolase/oxidoreductase"/>
    <property type="match status" value="1"/>
</dbReference>
<evidence type="ECO:0000256" key="2">
    <source>
        <dbReference type="ARBA" id="ARBA00022475"/>
    </source>
</evidence>
<proteinExistence type="predicted"/>
<dbReference type="InterPro" id="IPR004477">
    <property type="entry name" value="ComEC_N"/>
</dbReference>
<dbReference type="InterPro" id="IPR004797">
    <property type="entry name" value="Competence_ComEC/Rec2"/>
</dbReference>
<dbReference type="Pfam" id="PF13567">
    <property type="entry name" value="DUF4131"/>
    <property type="match status" value="1"/>
</dbReference>
<keyword evidence="9" id="KW-1185">Reference proteome</keyword>
<reference evidence="8 9" key="1">
    <citation type="submission" date="2019-06" db="EMBL/GenBank/DDBJ databases">
        <title>Complete genome of Shewanella marisflavi ECSMB14101, a mussel settlement-inducing bacterium isolated from East China Sea.</title>
        <authorList>
            <person name="Yang J."/>
            <person name="Liang X."/>
            <person name="Chang R."/>
            <person name="Peng L."/>
        </authorList>
    </citation>
    <scope>NUCLEOTIDE SEQUENCE [LARGE SCALE GENOMIC DNA]</scope>
    <source>
        <strain evidence="8 9">ECSMB14101</strain>
    </source>
</reference>
<evidence type="ECO:0000256" key="3">
    <source>
        <dbReference type="ARBA" id="ARBA00022692"/>
    </source>
</evidence>
<dbReference type="Pfam" id="PF03772">
    <property type="entry name" value="Competence"/>
    <property type="match status" value="1"/>
</dbReference>
<dbReference type="InterPro" id="IPR001279">
    <property type="entry name" value="Metallo-B-lactamas"/>
</dbReference>
<accession>A0ABX5WNE5</accession>
<name>A0ABX5WNE5_9GAMM</name>